<dbReference type="InterPro" id="IPR050121">
    <property type="entry name" value="Cytochrome_P450_monoxygenase"/>
</dbReference>
<dbReference type="PANTHER" id="PTHR24305">
    <property type="entry name" value="CYTOCHROME P450"/>
    <property type="match status" value="1"/>
</dbReference>
<dbReference type="OrthoDB" id="9764248at2"/>
<proteinExistence type="inferred from homology"/>
<dbReference type="SUPFAM" id="SSF48264">
    <property type="entry name" value="Cytochrome P450"/>
    <property type="match status" value="1"/>
</dbReference>
<reference evidence="2 3" key="1">
    <citation type="submission" date="2016-10" db="EMBL/GenBank/DDBJ databases">
        <authorList>
            <person name="de Groot N.N."/>
        </authorList>
    </citation>
    <scope>NUCLEOTIDE SEQUENCE [LARGE SCALE GENOMIC DNA]</scope>
    <source>
        <strain evidence="2 3">CGMCC 1.8925</strain>
    </source>
</reference>
<dbReference type="GO" id="GO:0020037">
    <property type="term" value="F:heme binding"/>
    <property type="evidence" value="ECO:0007669"/>
    <property type="project" value="InterPro"/>
</dbReference>
<evidence type="ECO:0000313" key="3">
    <source>
        <dbReference type="Proteomes" id="UP000199502"/>
    </source>
</evidence>
<dbReference type="GO" id="GO:0004497">
    <property type="term" value="F:monooxygenase activity"/>
    <property type="evidence" value="ECO:0007669"/>
    <property type="project" value="InterPro"/>
</dbReference>
<dbReference type="AlphaFoldDB" id="A0A1G5I0R3"/>
<name>A0A1G5I0R3_9RHOB</name>
<dbReference type="Pfam" id="PF00067">
    <property type="entry name" value="p450"/>
    <property type="match status" value="1"/>
</dbReference>
<dbReference type="InterPro" id="IPR001128">
    <property type="entry name" value="Cyt_P450"/>
</dbReference>
<dbReference type="Gene3D" id="1.10.630.10">
    <property type="entry name" value="Cytochrome P450"/>
    <property type="match status" value="1"/>
</dbReference>
<dbReference type="GO" id="GO:0016705">
    <property type="term" value="F:oxidoreductase activity, acting on paired donors, with incorporation or reduction of molecular oxygen"/>
    <property type="evidence" value="ECO:0007669"/>
    <property type="project" value="InterPro"/>
</dbReference>
<dbReference type="GO" id="GO:0005506">
    <property type="term" value="F:iron ion binding"/>
    <property type="evidence" value="ECO:0007669"/>
    <property type="project" value="InterPro"/>
</dbReference>
<dbReference type="InterPro" id="IPR036396">
    <property type="entry name" value="Cyt_P450_sf"/>
</dbReference>
<evidence type="ECO:0000256" key="1">
    <source>
        <dbReference type="ARBA" id="ARBA00010617"/>
    </source>
</evidence>
<dbReference type="RefSeq" id="WP_090744587.1">
    <property type="nucleotide sequence ID" value="NZ_FMVT01000007.1"/>
</dbReference>
<dbReference type="Proteomes" id="UP000199502">
    <property type="component" value="Unassembled WGS sequence"/>
</dbReference>
<dbReference type="STRING" id="336292.SAMN05660710_02414"/>
<comment type="similarity">
    <text evidence="1">Belongs to the cytochrome P450 family.</text>
</comment>
<protein>
    <submittedName>
        <fullName evidence="2">Cytochrome P450</fullName>
    </submittedName>
</protein>
<evidence type="ECO:0000313" key="2">
    <source>
        <dbReference type="EMBL" id="SCY69309.1"/>
    </source>
</evidence>
<dbReference type="PANTHER" id="PTHR24305:SF166">
    <property type="entry name" value="CYTOCHROME P450 12A4, MITOCHONDRIAL-RELATED"/>
    <property type="match status" value="1"/>
</dbReference>
<sequence>MNRPQPAAASPHAVSKASVIDTLAVMKDVVIPTLAKGPLIRRRKVVGLAERAGMDDRAVRRMQALRKKYGPGPLVLAIPVRAQAVILSAHDAQIVLAGSPEPFAAASLEKQAALNHFQPGSALASHGAPRASRRRLNEATLETGCPMHSMAAHFAAIAQEEMDEVAATALAQGRLDWDGFFTGWYRMVRRIVLGEAAREDHALTDLLEALRRRGNLAFLRRKDRAGRDAFLARLKAYLDDPDPQSLAGQMARACTDPGQLPHHQLPQYLFAFDPGGMASFRTLALLSVHPETEAAVRAEAAAAEGPAPRLELLRACFLESLRLWPTTPAILRETTVDVQWGEGMVPKNTQLLIFAPFLHRDDELLEAAHRFDPRLWEKGNERPELGLVPFSHGPVICPAVNFVPAVATHAMRALMSRLSLRLNQPERLPTDRLPGTLDPYTLDFTARPLAAG</sequence>
<accession>A0A1G5I0R3</accession>
<organism evidence="2 3">
    <name type="scientific">Paracoccus tibetensis</name>
    <dbReference type="NCBI Taxonomy" id="336292"/>
    <lineage>
        <taxon>Bacteria</taxon>
        <taxon>Pseudomonadati</taxon>
        <taxon>Pseudomonadota</taxon>
        <taxon>Alphaproteobacteria</taxon>
        <taxon>Rhodobacterales</taxon>
        <taxon>Paracoccaceae</taxon>
        <taxon>Paracoccus</taxon>
    </lineage>
</organism>
<gene>
    <name evidence="2" type="ORF">SAMN05660710_02414</name>
</gene>
<dbReference type="EMBL" id="FMVT01000007">
    <property type="protein sequence ID" value="SCY69309.1"/>
    <property type="molecule type" value="Genomic_DNA"/>
</dbReference>
<keyword evidence="3" id="KW-1185">Reference proteome</keyword>